<name>A0A521EJ93_9ACTN</name>
<dbReference type="InterPro" id="IPR011335">
    <property type="entry name" value="Restrct_endonuc-II-like"/>
</dbReference>
<reference evidence="1 2" key="1">
    <citation type="submission" date="2017-05" db="EMBL/GenBank/DDBJ databases">
        <authorList>
            <person name="Varghese N."/>
            <person name="Submissions S."/>
        </authorList>
    </citation>
    <scope>NUCLEOTIDE SEQUENCE [LARGE SCALE GENOMIC DNA]</scope>
    <source>
        <strain evidence="1 2">DSM 46834</strain>
    </source>
</reference>
<dbReference type="Proteomes" id="UP000317484">
    <property type="component" value="Unassembled WGS sequence"/>
</dbReference>
<sequence length="281" mass="30428">MFRGSLVVRAGLLTPAQLRTSAWRRLFPDVYACTTADVDHGLRAHAAARLLLPGAVVSGRSAAVLRGVDLADRDDVVTLTVPVSCRAGAVAGVSLTRRALAADQTTVRHGTRVTTPVRTALDLARRRPVEDAVADLDRFVRSGRVDLAAVRAAAAGLTGRDCRQVRQVAAVADGLAESPQETRLRLLLVRSGLPAPVAQHVVRDGGRFVARVDLAWPEHRIAIEYDGAWHGDPAQFRADRRRLNRLTAAGWRVVFVTATDLHRPDALVARLRRLLDAPRSA</sequence>
<evidence type="ECO:0000313" key="2">
    <source>
        <dbReference type="Proteomes" id="UP000317484"/>
    </source>
</evidence>
<dbReference type="EMBL" id="FXTJ01000005">
    <property type="protein sequence ID" value="SMO83983.1"/>
    <property type="molecule type" value="Genomic_DNA"/>
</dbReference>
<keyword evidence="2" id="KW-1185">Reference proteome</keyword>
<evidence type="ECO:0008006" key="3">
    <source>
        <dbReference type="Google" id="ProtNLM"/>
    </source>
</evidence>
<gene>
    <name evidence="1" type="ORF">SAMN06273567_105173</name>
</gene>
<organism evidence="1 2">
    <name type="scientific">Geodermatophilus aquaeductus</name>
    <dbReference type="NCBI Taxonomy" id="1564161"/>
    <lineage>
        <taxon>Bacteria</taxon>
        <taxon>Bacillati</taxon>
        <taxon>Actinomycetota</taxon>
        <taxon>Actinomycetes</taxon>
        <taxon>Geodermatophilales</taxon>
        <taxon>Geodermatophilaceae</taxon>
        <taxon>Geodermatophilus</taxon>
    </lineage>
</organism>
<dbReference type="Gene3D" id="3.40.960.10">
    <property type="entry name" value="VSR Endonuclease"/>
    <property type="match status" value="1"/>
</dbReference>
<evidence type="ECO:0000313" key="1">
    <source>
        <dbReference type="EMBL" id="SMO83983.1"/>
    </source>
</evidence>
<proteinExistence type="predicted"/>
<protein>
    <recommendedName>
        <fullName evidence="3">T/G mismatch-specific endonuclease</fullName>
    </recommendedName>
</protein>
<dbReference type="AlphaFoldDB" id="A0A521EJ93"/>
<accession>A0A521EJ93</accession>
<dbReference type="SUPFAM" id="SSF52980">
    <property type="entry name" value="Restriction endonuclease-like"/>
    <property type="match status" value="1"/>
</dbReference>